<feature type="compositionally biased region" description="Low complexity" evidence="6">
    <location>
        <begin position="95"/>
        <end position="105"/>
    </location>
</feature>
<name>A0A015J7A1_RHIIW</name>
<dbReference type="GO" id="GO:0008270">
    <property type="term" value="F:zinc ion binding"/>
    <property type="evidence" value="ECO:0007669"/>
    <property type="project" value="UniProtKB-KW"/>
</dbReference>
<feature type="compositionally biased region" description="Basic residues" evidence="6">
    <location>
        <begin position="84"/>
        <end position="94"/>
    </location>
</feature>
<dbReference type="OrthoDB" id="2427034at2759"/>
<evidence type="ECO:0000256" key="5">
    <source>
        <dbReference type="ARBA" id="ARBA00023242"/>
    </source>
</evidence>
<dbReference type="SUPFAM" id="SSF53098">
    <property type="entry name" value="Ribonuclease H-like"/>
    <property type="match status" value="1"/>
</dbReference>
<evidence type="ECO:0000256" key="6">
    <source>
        <dbReference type="SAM" id="MobiDB-lite"/>
    </source>
</evidence>
<feature type="region of interest" description="Disordered" evidence="6">
    <location>
        <begin position="83"/>
        <end position="122"/>
    </location>
</feature>
<gene>
    <name evidence="8" type="ORF">RirG_267650</name>
</gene>
<keyword evidence="9" id="KW-1185">Reference proteome</keyword>
<dbReference type="PANTHER" id="PTHR46481:SF10">
    <property type="entry name" value="ZINC FINGER BED DOMAIN-CONTAINING PROTEIN 39"/>
    <property type="match status" value="1"/>
</dbReference>
<evidence type="ECO:0000256" key="1">
    <source>
        <dbReference type="ARBA" id="ARBA00004123"/>
    </source>
</evidence>
<comment type="caution">
    <text evidence="8">The sequence shown here is derived from an EMBL/GenBank/DDBJ whole genome shotgun (WGS) entry which is preliminary data.</text>
</comment>
<keyword evidence="4" id="KW-0862">Zinc</keyword>
<evidence type="ECO:0000313" key="8">
    <source>
        <dbReference type="EMBL" id="EXX50774.1"/>
    </source>
</evidence>
<dbReference type="EMBL" id="JEMT01029790">
    <property type="protein sequence ID" value="EXX50774.1"/>
    <property type="molecule type" value="Genomic_DNA"/>
</dbReference>
<reference evidence="8 9" key="1">
    <citation type="submission" date="2014-02" db="EMBL/GenBank/DDBJ databases">
        <title>Single nucleus genome sequencing reveals high similarity among nuclei of an endomycorrhizal fungus.</title>
        <authorList>
            <person name="Lin K."/>
            <person name="Geurts R."/>
            <person name="Zhang Z."/>
            <person name="Limpens E."/>
            <person name="Saunders D.G."/>
            <person name="Mu D."/>
            <person name="Pang E."/>
            <person name="Cao H."/>
            <person name="Cha H."/>
            <person name="Lin T."/>
            <person name="Zhou Q."/>
            <person name="Shang Y."/>
            <person name="Li Y."/>
            <person name="Ivanov S."/>
            <person name="Sharma T."/>
            <person name="Velzen R.V."/>
            <person name="Ruijter N.D."/>
            <person name="Aanen D.K."/>
            <person name="Win J."/>
            <person name="Kamoun S."/>
            <person name="Bisseling T."/>
            <person name="Huang S."/>
        </authorList>
    </citation>
    <scope>NUCLEOTIDE SEQUENCE [LARGE SCALE GENOMIC DNA]</scope>
    <source>
        <strain evidence="9">DAOM197198w</strain>
    </source>
</reference>
<evidence type="ECO:0000259" key="7">
    <source>
        <dbReference type="Pfam" id="PF05699"/>
    </source>
</evidence>
<dbReference type="InterPro" id="IPR008906">
    <property type="entry name" value="HATC_C_dom"/>
</dbReference>
<keyword evidence="2" id="KW-0479">Metal-binding</keyword>
<sequence>MIVTLEPFETITRKISGAKYPTLSLVVPYMYLLKNNFAPNEEENETLDTYLSLIYGSNGEEEDSDVASDDEYIPSGGTRQYWQHSHHQFHHQRRGNTQNRGQSQGRGRRRGGASTSHPVESNLDDINTVEYLQPVNTEGLLQKVRAAIFLSLDELWTVPSNIMLVATFLDPRFKNFDWCNGNGKDEAKQLVQELYNAKKDFLPRNSINSIISSSDDDDDIFKALKVNKERVQDDDEVMLYLQQKQVRLKDDPLKWWSVNEITLPILAQIARKYLSIPAASVPSERLFSDAGNHISARRTRLSPELVNKMLFLKRNSDIFDIFPPLN</sequence>
<comment type="subcellular location">
    <subcellularLocation>
        <location evidence="1">Nucleus</location>
    </subcellularLocation>
</comment>
<organism evidence="8 9">
    <name type="scientific">Rhizophagus irregularis (strain DAOM 197198w)</name>
    <name type="common">Glomus intraradices</name>
    <dbReference type="NCBI Taxonomy" id="1432141"/>
    <lineage>
        <taxon>Eukaryota</taxon>
        <taxon>Fungi</taxon>
        <taxon>Fungi incertae sedis</taxon>
        <taxon>Mucoromycota</taxon>
        <taxon>Glomeromycotina</taxon>
        <taxon>Glomeromycetes</taxon>
        <taxon>Glomerales</taxon>
        <taxon>Glomeraceae</taxon>
        <taxon>Rhizophagus</taxon>
    </lineage>
</organism>
<dbReference type="STRING" id="1432141.A0A015J7A1"/>
<accession>A0A015J7A1</accession>
<keyword evidence="5" id="KW-0539">Nucleus</keyword>
<dbReference type="InterPro" id="IPR052035">
    <property type="entry name" value="ZnF_BED_domain_contain"/>
</dbReference>
<protein>
    <recommendedName>
        <fullName evidence="7">HAT C-terminal dimerisation domain-containing protein</fullName>
    </recommendedName>
</protein>
<dbReference type="InterPro" id="IPR012337">
    <property type="entry name" value="RNaseH-like_sf"/>
</dbReference>
<feature type="domain" description="HAT C-terminal dimerisation" evidence="7">
    <location>
        <begin position="236"/>
        <end position="315"/>
    </location>
</feature>
<proteinExistence type="predicted"/>
<keyword evidence="3" id="KW-0863">Zinc-finger</keyword>
<dbReference type="AlphaFoldDB" id="A0A015J7A1"/>
<dbReference type="GO" id="GO:0005634">
    <property type="term" value="C:nucleus"/>
    <property type="evidence" value="ECO:0007669"/>
    <property type="project" value="UniProtKB-SubCell"/>
</dbReference>
<dbReference type="PANTHER" id="PTHR46481">
    <property type="entry name" value="ZINC FINGER BED DOMAIN-CONTAINING PROTEIN 4"/>
    <property type="match status" value="1"/>
</dbReference>
<evidence type="ECO:0000256" key="4">
    <source>
        <dbReference type="ARBA" id="ARBA00022833"/>
    </source>
</evidence>
<dbReference type="Proteomes" id="UP000022910">
    <property type="component" value="Unassembled WGS sequence"/>
</dbReference>
<evidence type="ECO:0000256" key="3">
    <source>
        <dbReference type="ARBA" id="ARBA00022771"/>
    </source>
</evidence>
<evidence type="ECO:0000313" key="9">
    <source>
        <dbReference type="Proteomes" id="UP000022910"/>
    </source>
</evidence>
<dbReference type="GO" id="GO:0046983">
    <property type="term" value="F:protein dimerization activity"/>
    <property type="evidence" value="ECO:0007669"/>
    <property type="project" value="InterPro"/>
</dbReference>
<dbReference type="HOGENOM" id="CLU_009123_4_2_1"/>
<evidence type="ECO:0000256" key="2">
    <source>
        <dbReference type="ARBA" id="ARBA00022723"/>
    </source>
</evidence>
<dbReference type="Pfam" id="PF05699">
    <property type="entry name" value="Dimer_Tnp_hAT"/>
    <property type="match status" value="1"/>
</dbReference>